<reference evidence="19 20" key="1">
    <citation type="submission" date="2016-09" db="EMBL/GenBank/DDBJ databases">
        <authorList>
            <person name="Capua I."/>
            <person name="De Benedictis P."/>
            <person name="Joannis T."/>
            <person name="Lombin L.H."/>
            <person name="Cattoli G."/>
        </authorList>
    </citation>
    <scope>NUCLEOTIDE SEQUENCE [LARGE SCALE GENOMIC DNA]</scope>
    <source>
        <strain evidence="19 20">A7P-90m</strain>
    </source>
</reference>
<evidence type="ECO:0000256" key="6">
    <source>
        <dbReference type="ARBA" id="ARBA00022833"/>
    </source>
</evidence>
<comment type="cofactor">
    <cofactor evidence="2">
        <name>Zn(2+)</name>
        <dbReference type="ChEBI" id="CHEBI:29105"/>
    </cofactor>
</comment>
<dbReference type="FunFam" id="3.40.630.10:FF:000018">
    <property type="entry name" value="Aminoacyl-histidine dipeptidase PepD"/>
    <property type="match status" value="1"/>
</dbReference>
<keyword evidence="8" id="KW-0170">Cobalt</keyword>
<dbReference type="NCBIfam" id="TIGR01893">
    <property type="entry name" value="aa-his-dipept"/>
    <property type="match status" value="1"/>
</dbReference>
<dbReference type="InterPro" id="IPR011650">
    <property type="entry name" value="Peptidase_M20_dimer"/>
</dbReference>
<dbReference type="STRING" id="1640674.SAMN05216323_11461"/>
<sequence>MAKEIISLQPEIVWKHFYALTQIPRPSKSEEKIEQFMAKFGRDLGLETLIDEVGNVIIRKPATLGMEKCKGLVLQGHLDMVPQKNSDTKHDFITDPIDAYIDGDWVTARGTTLGADNGMGVAAIMAVLESKNLVHGPIEALLTSDEETGMTGAFGLKAGLLKGDILMNLDSEDEGELYVGCAGGVDANISFNYKEEVVPAGHAAYKLTVKGLKGGHSGLEIILGRGNSNKLMFRFFRHASKEHGLRIASVDGGSLRNAIPRESFAVVTVPSAQAEKFETCVVKYQAIYKKELSLVEPDLSFTVQKTDLPKSVIENSVATKITNAIYGCPNGVIRMSDAMPGLVETSTNLARVFSSDGKLIIQCLLRSSVDSAKDDLSEMVSSVFELAGANVQLSGGYPGWKPDMNSTILTHMKSVYNKLYGRVPEVKAIHAGLECGLLGGVYPNWDMISFGPTIRFPHSPDEKVNIASVAMFWNYLVETLKSIPQK</sequence>
<accession>A0A1G6U0R0</accession>
<comment type="catalytic activity">
    <reaction evidence="9">
        <text>Hydrolysis of dipeptides, preferentially hydrophobic dipeptides including prolyl amino acids.</text>
        <dbReference type="EC" id="3.4.13.18"/>
    </reaction>
</comment>
<evidence type="ECO:0000256" key="7">
    <source>
        <dbReference type="ARBA" id="ARBA00023049"/>
    </source>
</evidence>
<keyword evidence="3" id="KW-0645">Protease</keyword>
<dbReference type="FunFam" id="3.40.630.10:FF:000015">
    <property type="entry name" value="Aminoacyl-histidine dipeptidase PepD"/>
    <property type="match status" value="1"/>
</dbReference>
<keyword evidence="6" id="KW-0862">Zinc</keyword>
<dbReference type="GO" id="GO:0070573">
    <property type="term" value="F:metallodipeptidase activity"/>
    <property type="evidence" value="ECO:0007669"/>
    <property type="project" value="TreeGrafter"/>
</dbReference>
<dbReference type="Pfam" id="PF07687">
    <property type="entry name" value="M20_dimer"/>
    <property type="match status" value="1"/>
</dbReference>
<evidence type="ECO:0000256" key="3">
    <source>
        <dbReference type="ARBA" id="ARBA00022670"/>
    </source>
</evidence>
<dbReference type="Pfam" id="PF01546">
    <property type="entry name" value="Peptidase_M20"/>
    <property type="match status" value="1"/>
</dbReference>
<gene>
    <name evidence="19" type="ORF">SAMN05216323_11461</name>
</gene>
<dbReference type="EMBL" id="FMYP01000146">
    <property type="protein sequence ID" value="SDD34960.1"/>
    <property type="molecule type" value="Genomic_DNA"/>
</dbReference>
<dbReference type="Proteomes" id="UP000199452">
    <property type="component" value="Unassembled WGS sequence"/>
</dbReference>
<organism evidence="19 20">
    <name type="scientific">Williamwhitmania taraxaci</name>
    <dbReference type="NCBI Taxonomy" id="1640674"/>
    <lineage>
        <taxon>Bacteria</taxon>
        <taxon>Pseudomonadati</taxon>
        <taxon>Bacteroidota</taxon>
        <taxon>Bacteroidia</taxon>
        <taxon>Bacteroidales</taxon>
        <taxon>Williamwhitmaniaceae</taxon>
        <taxon>Williamwhitmania</taxon>
    </lineage>
</organism>
<dbReference type="PANTHER" id="PTHR43501:SF1">
    <property type="entry name" value="CYTOSOL NON-SPECIFIC DIPEPTIDASE"/>
    <property type="match status" value="1"/>
</dbReference>
<evidence type="ECO:0000256" key="14">
    <source>
        <dbReference type="ARBA" id="ARBA00075285"/>
    </source>
</evidence>
<evidence type="ECO:0000313" key="19">
    <source>
        <dbReference type="EMBL" id="SDD34960.1"/>
    </source>
</evidence>
<keyword evidence="20" id="KW-1185">Reference proteome</keyword>
<dbReference type="CDD" id="cd03890">
    <property type="entry name" value="M20_pepD"/>
    <property type="match status" value="1"/>
</dbReference>
<proteinExistence type="inferred from homology"/>
<dbReference type="EC" id="3.4.13.18" evidence="10"/>
<evidence type="ECO:0000256" key="11">
    <source>
        <dbReference type="ARBA" id="ARBA00044252"/>
    </source>
</evidence>
<evidence type="ECO:0000256" key="8">
    <source>
        <dbReference type="ARBA" id="ARBA00023285"/>
    </source>
</evidence>
<feature type="domain" description="Peptidase M20 dimerisation" evidence="18">
    <location>
        <begin position="209"/>
        <end position="292"/>
    </location>
</feature>
<dbReference type="PANTHER" id="PTHR43501">
    <property type="entry name" value="CYTOSOL NON-SPECIFIC DIPEPTIDASE"/>
    <property type="match status" value="1"/>
</dbReference>
<keyword evidence="5" id="KW-0378">Hydrolase</keyword>
<evidence type="ECO:0000256" key="4">
    <source>
        <dbReference type="ARBA" id="ARBA00022723"/>
    </source>
</evidence>
<evidence type="ECO:0000256" key="9">
    <source>
        <dbReference type="ARBA" id="ARBA00036421"/>
    </source>
</evidence>
<evidence type="ECO:0000256" key="5">
    <source>
        <dbReference type="ARBA" id="ARBA00022801"/>
    </source>
</evidence>
<dbReference type="RefSeq" id="WP_092441083.1">
    <property type="nucleotide sequence ID" value="NZ_FMYP01000146.1"/>
</dbReference>
<evidence type="ECO:0000259" key="18">
    <source>
        <dbReference type="Pfam" id="PF07687"/>
    </source>
</evidence>
<dbReference type="PRINTS" id="PR00934">
    <property type="entry name" value="XHISDIPTASE"/>
</dbReference>
<dbReference type="InterPro" id="IPR002933">
    <property type="entry name" value="Peptidase_M20"/>
</dbReference>
<evidence type="ECO:0000256" key="16">
    <source>
        <dbReference type="ARBA" id="ARBA00077688"/>
    </source>
</evidence>
<dbReference type="PIRSF" id="PIRSF016599">
    <property type="entry name" value="Xaa-His_dipept"/>
    <property type="match status" value="1"/>
</dbReference>
<dbReference type="Gene3D" id="3.40.630.10">
    <property type="entry name" value="Zn peptidases"/>
    <property type="match status" value="2"/>
</dbReference>
<comment type="similarity">
    <text evidence="12">Belongs to the peptidase M20C family.</text>
</comment>
<dbReference type="InterPro" id="IPR001160">
    <property type="entry name" value="Peptidase_M20C"/>
</dbReference>
<dbReference type="AlphaFoldDB" id="A0A1G6U0R0"/>
<evidence type="ECO:0000256" key="13">
    <source>
        <dbReference type="ARBA" id="ARBA00071271"/>
    </source>
</evidence>
<dbReference type="GO" id="GO:0005829">
    <property type="term" value="C:cytosol"/>
    <property type="evidence" value="ECO:0007669"/>
    <property type="project" value="TreeGrafter"/>
</dbReference>
<evidence type="ECO:0000256" key="10">
    <source>
        <dbReference type="ARBA" id="ARBA00038976"/>
    </source>
</evidence>
<dbReference type="SUPFAM" id="SSF53187">
    <property type="entry name" value="Zn-dependent exopeptidases"/>
    <property type="match status" value="1"/>
</dbReference>
<evidence type="ECO:0000256" key="12">
    <source>
        <dbReference type="ARBA" id="ARBA00061423"/>
    </source>
</evidence>
<evidence type="ECO:0000256" key="17">
    <source>
        <dbReference type="ARBA" id="ARBA00078074"/>
    </source>
</evidence>
<comment type="cofactor">
    <cofactor evidence="1">
        <name>Co(2+)</name>
        <dbReference type="ChEBI" id="CHEBI:48828"/>
    </cofactor>
</comment>
<keyword evidence="7" id="KW-0482">Metalloprotease</keyword>
<dbReference type="OrthoDB" id="9773892at2"/>
<evidence type="ECO:0000256" key="15">
    <source>
        <dbReference type="ARBA" id="ARBA00076004"/>
    </source>
</evidence>
<keyword evidence="4" id="KW-0479">Metal-binding</keyword>
<protein>
    <recommendedName>
        <fullName evidence="13">Cytosol non-specific dipeptidase</fullName>
        <ecNumber evidence="10">3.4.13.18</ecNumber>
    </recommendedName>
    <alternativeName>
        <fullName evidence="16">Aminoacyl-histidine dipeptidase</fullName>
    </alternativeName>
    <alternativeName>
        <fullName evidence="15">Beta-alanyl-histidine dipeptidase</fullName>
    </alternativeName>
    <alternativeName>
        <fullName evidence="14">Carnosinase</fullName>
    </alternativeName>
    <alternativeName>
        <fullName evidence="11">Peptidase D</fullName>
    </alternativeName>
    <alternativeName>
        <fullName evidence="17">Xaa-His dipeptidase</fullName>
    </alternativeName>
</protein>
<evidence type="ECO:0000256" key="2">
    <source>
        <dbReference type="ARBA" id="ARBA00001947"/>
    </source>
</evidence>
<name>A0A1G6U0R0_9BACT</name>
<evidence type="ECO:0000313" key="20">
    <source>
        <dbReference type="Proteomes" id="UP000199452"/>
    </source>
</evidence>
<dbReference type="GO" id="GO:0046872">
    <property type="term" value="F:metal ion binding"/>
    <property type="evidence" value="ECO:0007669"/>
    <property type="project" value="UniProtKB-KW"/>
</dbReference>
<evidence type="ECO:0000256" key="1">
    <source>
        <dbReference type="ARBA" id="ARBA00001941"/>
    </source>
</evidence>
<dbReference type="GO" id="GO:0006508">
    <property type="term" value="P:proteolysis"/>
    <property type="evidence" value="ECO:0007669"/>
    <property type="project" value="UniProtKB-KW"/>
</dbReference>